<dbReference type="InterPro" id="IPR032111">
    <property type="entry name" value="Clostridium_phage_holin"/>
</dbReference>
<sequence>MDINVILSEYCVPIIVAVCYCIGYAIKKASFINDKYIPLIMIFLGGISGILLKGFSYQACALGIVSGAASTGINQIYKQLFKDKDVTNDSK</sequence>
<gene>
    <name evidence="2" type="ORF">SAMN02745110_02228</name>
</gene>
<accession>A0A1T4Q2P1</accession>
<protein>
    <submittedName>
        <fullName evidence="2">Phage holin family Hol44, holin superfamily V</fullName>
    </submittedName>
</protein>
<feature type="transmembrane region" description="Helical" evidence="1">
    <location>
        <begin position="38"/>
        <end position="57"/>
    </location>
</feature>
<evidence type="ECO:0000313" key="2">
    <source>
        <dbReference type="EMBL" id="SJZ98052.1"/>
    </source>
</evidence>
<dbReference type="RefSeq" id="WP_078788024.1">
    <property type="nucleotide sequence ID" value="NZ_FMTO01000014.1"/>
</dbReference>
<dbReference type="Pfam" id="PF16079">
    <property type="entry name" value="Phage_holin_5_2"/>
    <property type="match status" value="1"/>
</dbReference>
<name>A0A1T4Q2P1_9FIRM</name>
<keyword evidence="1" id="KW-1133">Transmembrane helix</keyword>
<dbReference type="EMBL" id="FUXA01000016">
    <property type="protein sequence ID" value="SJZ98052.1"/>
    <property type="molecule type" value="Genomic_DNA"/>
</dbReference>
<feature type="transmembrane region" description="Helical" evidence="1">
    <location>
        <begin position="6"/>
        <end position="26"/>
    </location>
</feature>
<dbReference type="AlphaFoldDB" id="A0A1T4Q2P1"/>
<dbReference type="Proteomes" id="UP000189857">
    <property type="component" value="Unassembled WGS sequence"/>
</dbReference>
<evidence type="ECO:0000256" key="1">
    <source>
        <dbReference type="SAM" id="Phobius"/>
    </source>
</evidence>
<dbReference type="OrthoDB" id="1929673at2"/>
<keyword evidence="3" id="KW-1185">Reference proteome</keyword>
<keyword evidence="1" id="KW-0812">Transmembrane</keyword>
<evidence type="ECO:0000313" key="3">
    <source>
        <dbReference type="Proteomes" id="UP000189857"/>
    </source>
</evidence>
<proteinExistence type="predicted"/>
<reference evidence="2 3" key="1">
    <citation type="submission" date="2017-02" db="EMBL/GenBank/DDBJ databases">
        <authorList>
            <person name="Peterson S.W."/>
        </authorList>
    </citation>
    <scope>NUCLEOTIDE SEQUENCE [LARGE SCALE GENOMIC DNA]</scope>
    <source>
        <strain evidence="2 3">ATCC 17233</strain>
    </source>
</reference>
<keyword evidence="1" id="KW-0472">Membrane</keyword>
<organism evidence="2 3">
    <name type="scientific">Eubacterium ruminantium</name>
    <dbReference type="NCBI Taxonomy" id="42322"/>
    <lineage>
        <taxon>Bacteria</taxon>
        <taxon>Bacillati</taxon>
        <taxon>Bacillota</taxon>
        <taxon>Clostridia</taxon>
        <taxon>Eubacteriales</taxon>
        <taxon>Eubacteriaceae</taxon>
        <taxon>Eubacterium</taxon>
    </lineage>
</organism>